<protein>
    <submittedName>
        <fullName evidence="1">Uncharacterized protein</fullName>
    </submittedName>
</protein>
<gene>
    <name evidence="1" type="ORF">ACFOZ1_15160</name>
</gene>
<accession>A0ABV8VZH6</accession>
<dbReference type="EMBL" id="JBHSDV010000006">
    <property type="protein sequence ID" value="MFC4389119.1"/>
    <property type="molecule type" value="Genomic_DNA"/>
</dbReference>
<name>A0ABV8VZH6_9BACI</name>
<sequence length="77" mass="9008">MIKTLHVWEVRASVISNTTQARHEVKAKVATENRNYSDANSIALERVQAIILEKYKHCSFEYISHLYHLCEVSYRVD</sequence>
<keyword evidence="2" id="KW-1185">Reference proteome</keyword>
<comment type="caution">
    <text evidence="1">The sequence shown here is derived from an EMBL/GenBank/DDBJ whole genome shotgun (WGS) entry which is preliminary data.</text>
</comment>
<evidence type="ECO:0000313" key="1">
    <source>
        <dbReference type="EMBL" id="MFC4389119.1"/>
    </source>
</evidence>
<dbReference type="Proteomes" id="UP001595880">
    <property type="component" value="Unassembled WGS sequence"/>
</dbReference>
<dbReference type="RefSeq" id="WP_390200627.1">
    <property type="nucleotide sequence ID" value="NZ_JBHSDV010000006.1"/>
</dbReference>
<proteinExistence type="predicted"/>
<evidence type="ECO:0000313" key="2">
    <source>
        <dbReference type="Proteomes" id="UP001595880"/>
    </source>
</evidence>
<organism evidence="1 2">
    <name type="scientific">Gracilibacillus marinus</name>
    <dbReference type="NCBI Taxonomy" id="630535"/>
    <lineage>
        <taxon>Bacteria</taxon>
        <taxon>Bacillati</taxon>
        <taxon>Bacillota</taxon>
        <taxon>Bacilli</taxon>
        <taxon>Bacillales</taxon>
        <taxon>Bacillaceae</taxon>
        <taxon>Gracilibacillus</taxon>
    </lineage>
</organism>
<reference evidence="2" key="1">
    <citation type="journal article" date="2019" name="Int. J. Syst. Evol. Microbiol.">
        <title>The Global Catalogue of Microorganisms (GCM) 10K type strain sequencing project: providing services to taxonomists for standard genome sequencing and annotation.</title>
        <authorList>
            <consortium name="The Broad Institute Genomics Platform"/>
            <consortium name="The Broad Institute Genome Sequencing Center for Infectious Disease"/>
            <person name="Wu L."/>
            <person name="Ma J."/>
        </authorList>
    </citation>
    <scope>NUCLEOTIDE SEQUENCE [LARGE SCALE GENOMIC DNA]</scope>
    <source>
        <strain evidence="2">KACC 14058</strain>
    </source>
</reference>